<dbReference type="WBParaSite" id="ALUE_0000390501-mRNA-1">
    <property type="protein sequence ID" value="ALUE_0000390501-mRNA-1"/>
    <property type="gene ID" value="ALUE_0000390501"/>
</dbReference>
<organism evidence="3 4">
    <name type="scientific">Ascaris lumbricoides</name>
    <name type="common">Giant roundworm</name>
    <dbReference type="NCBI Taxonomy" id="6252"/>
    <lineage>
        <taxon>Eukaryota</taxon>
        <taxon>Metazoa</taxon>
        <taxon>Ecdysozoa</taxon>
        <taxon>Nematoda</taxon>
        <taxon>Chromadorea</taxon>
        <taxon>Rhabditida</taxon>
        <taxon>Spirurina</taxon>
        <taxon>Ascaridomorpha</taxon>
        <taxon>Ascaridoidea</taxon>
        <taxon>Ascarididae</taxon>
        <taxon>Ascaris</taxon>
    </lineage>
</organism>
<dbReference type="AlphaFoldDB" id="A0A0M3HPN7"/>
<feature type="region of interest" description="Disordered" evidence="1">
    <location>
        <begin position="659"/>
        <end position="684"/>
    </location>
</feature>
<keyword evidence="2" id="KW-1133">Transmembrane helix</keyword>
<accession>A0A0M3HPN7</accession>
<feature type="region of interest" description="Disordered" evidence="1">
    <location>
        <begin position="209"/>
        <end position="234"/>
    </location>
</feature>
<feature type="transmembrane region" description="Helical" evidence="2">
    <location>
        <begin position="12"/>
        <end position="36"/>
    </location>
</feature>
<proteinExistence type="predicted"/>
<keyword evidence="3" id="KW-1185">Reference proteome</keyword>
<evidence type="ECO:0000313" key="4">
    <source>
        <dbReference type="WBParaSite" id="ALUE_0000390501-mRNA-1"/>
    </source>
</evidence>
<feature type="compositionally biased region" description="Polar residues" evidence="1">
    <location>
        <begin position="516"/>
        <end position="529"/>
    </location>
</feature>
<evidence type="ECO:0000256" key="1">
    <source>
        <dbReference type="SAM" id="MobiDB-lite"/>
    </source>
</evidence>
<name>A0A0M3HPN7_ASCLU</name>
<feature type="compositionally biased region" description="Polar residues" evidence="1">
    <location>
        <begin position="274"/>
        <end position="288"/>
    </location>
</feature>
<sequence>MVNIERILTPSLSLLLILFTYDFICSFACLSTGYVAPSGYGKPSANHYDHSSALYKETSARTGTPLSLVNGYEQSSAFIQQHPFNPLSEALLPATNIQSAQRLQNLTPQLKYVPVNEYKTPVTEENAAERDPLGGTLKTAATASTNKQMLPLHQVDLKTRNKFAGQEQINQKIRNSAPLHSAAIEDAQRLQESTLTRFIHVQPTPLSYQANQSNSFPSKTDNTPATGSQYLESNAMPNLSPTILATHKSTTNQWSSSLGTQKSSPYSVPIGDGEQSNSQRTSYSSTERIQPYYSENEYSYESDAYSDDLQTNTANVSLSKSQIWSPESSIYAQNNNHITEVDDRVAPIITNQQSVSFVTSIASTFRPFITRRAQLVNRASVDHETIQPSSTTSDYPREYSAIASFNHDSTTGGYKSSTATYNTFQQEAPFLEESREETEITEVTTPESNDEDNSVYNYKPFASRNSGQQISVNYENSLVKFTIDTSTSRQMPATATKATVQLSYSYTPSSKHDSDVSSFHQGNLHSWQSGKGIPMRQRESSTAEAIFERDSQGTSTISQKITTNVTHGQDVLRQQFSMVNKSNNGSVLNHESLHIFSNSDGKSSKERVSYHSKSINSTFQQFSTTSRADEQLNEEQVATALRWPIAFVHSDRRQSILPSLSSERNAVNDSNRANSKTAPEITSSNKSLDILQVHGFSETTVEPHTHTEEPTAFSRTNERIVISTSQEPNIMTAFLSNSSTTSRQGARSVQFSRTMSIKPKSMTNQKVELIQDLVHHNDSIVDHRTDDRVAEGNDLFTDDNTNLVSWILQAGVAFLTTAIYRQEKIDEQQQIEVPASRITAEMNLYVEPLKSETASQAAVYSEAAETTEPDATPSTSATLNDVTEHYVAELQQTHERKRNRHPYVTYYNQVCTGISVGMLHGATMKSAANRCAALECEATNAKPEGGGRYEVVFLKKVDGRRSKAGSYCVSGLLLHYALVILLARKMRFGIARTYALYKARSPKEVHSGLQYPKNIAYRKQWKEVFGCCVLECPTNAVTKIGSW</sequence>
<keyword evidence="2" id="KW-0472">Membrane</keyword>
<reference evidence="4" key="1">
    <citation type="submission" date="2017-02" db="UniProtKB">
        <authorList>
            <consortium name="WormBaseParasite"/>
        </authorList>
    </citation>
    <scope>IDENTIFICATION</scope>
</reference>
<evidence type="ECO:0000313" key="3">
    <source>
        <dbReference type="Proteomes" id="UP000036681"/>
    </source>
</evidence>
<keyword evidence="2" id="KW-0812">Transmembrane</keyword>
<dbReference type="Proteomes" id="UP000036681">
    <property type="component" value="Unplaced"/>
</dbReference>
<feature type="compositionally biased region" description="Polar residues" evidence="1">
    <location>
        <begin position="250"/>
        <end position="266"/>
    </location>
</feature>
<evidence type="ECO:0000256" key="2">
    <source>
        <dbReference type="SAM" id="Phobius"/>
    </source>
</evidence>
<feature type="region of interest" description="Disordered" evidence="1">
    <location>
        <begin position="513"/>
        <end position="535"/>
    </location>
</feature>
<feature type="region of interest" description="Disordered" evidence="1">
    <location>
        <begin position="432"/>
        <end position="455"/>
    </location>
</feature>
<protein>
    <submittedName>
        <fullName evidence="4">Mucin-5AC</fullName>
    </submittedName>
</protein>
<feature type="region of interest" description="Disordered" evidence="1">
    <location>
        <begin position="250"/>
        <end position="292"/>
    </location>
</feature>